<dbReference type="InterPro" id="IPR013783">
    <property type="entry name" value="Ig-like_fold"/>
</dbReference>
<reference evidence="5" key="2">
    <citation type="submission" date="2025-09" db="UniProtKB">
        <authorList>
            <consortium name="Ensembl"/>
        </authorList>
    </citation>
    <scope>IDENTIFICATION</scope>
</reference>
<dbReference type="FunFam" id="2.60.40.10:FF:000283">
    <property type="entry name" value="Immunoglobulin kappa constant"/>
    <property type="match status" value="1"/>
</dbReference>
<dbReference type="Pfam" id="PF07654">
    <property type="entry name" value="C1-set"/>
    <property type="match status" value="1"/>
</dbReference>
<dbReference type="PROSITE" id="PS50835">
    <property type="entry name" value="IG_LIKE"/>
    <property type="match status" value="2"/>
</dbReference>
<dbReference type="InterPro" id="IPR013106">
    <property type="entry name" value="Ig_V-set"/>
</dbReference>
<accession>A0A8C5PGR3</accession>
<dbReference type="SMART" id="SM00407">
    <property type="entry name" value="IGc1"/>
    <property type="match status" value="1"/>
</dbReference>
<dbReference type="SUPFAM" id="SSF48726">
    <property type="entry name" value="Immunoglobulin"/>
    <property type="match status" value="2"/>
</dbReference>
<dbReference type="Proteomes" id="UP000694569">
    <property type="component" value="Unplaced"/>
</dbReference>
<dbReference type="AlphaFoldDB" id="A0A8C5PGR3"/>
<protein>
    <recommendedName>
        <fullName evidence="4">Ig-like domain-containing protein</fullName>
    </recommendedName>
</protein>
<keyword evidence="3" id="KW-0732">Signal</keyword>
<keyword evidence="6" id="KW-1185">Reference proteome</keyword>
<evidence type="ECO:0000256" key="3">
    <source>
        <dbReference type="SAM" id="SignalP"/>
    </source>
</evidence>
<keyword evidence="1" id="KW-1015">Disulfide bond</keyword>
<evidence type="ECO:0000256" key="1">
    <source>
        <dbReference type="ARBA" id="ARBA00023157"/>
    </source>
</evidence>
<reference evidence="5" key="1">
    <citation type="submission" date="2025-08" db="UniProtKB">
        <authorList>
            <consortium name="Ensembl"/>
        </authorList>
    </citation>
    <scope>IDENTIFICATION</scope>
</reference>
<evidence type="ECO:0000256" key="2">
    <source>
        <dbReference type="ARBA" id="ARBA00023319"/>
    </source>
</evidence>
<dbReference type="SMART" id="SM00409">
    <property type="entry name" value="IG"/>
    <property type="match status" value="2"/>
</dbReference>
<feature type="domain" description="Ig-like" evidence="4">
    <location>
        <begin position="139"/>
        <end position="233"/>
    </location>
</feature>
<name>A0A8C5PGR3_9ANUR</name>
<dbReference type="GeneTree" id="ENSGT00940000161517"/>
<evidence type="ECO:0000313" key="6">
    <source>
        <dbReference type="Proteomes" id="UP000694569"/>
    </source>
</evidence>
<dbReference type="InterPro" id="IPR036179">
    <property type="entry name" value="Ig-like_dom_sf"/>
</dbReference>
<feature type="signal peptide" evidence="3">
    <location>
        <begin position="1"/>
        <end position="19"/>
    </location>
</feature>
<dbReference type="InterPro" id="IPR050380">
    <property type="entry name" value="Immune_Resp_Modulators"/>
</dbReference>
<evidence type="ECO:0000259" key="4">
    <source>
        <dbReference type="PROSITE" id="PS50835"/>
    </source>
</evidence>
<feature type="domain" description="Ig-like" evidence="4">
    <location>
        <begin position="19"/>
        <end position="116"/>
    </location>
</feature>
<dbReference type="Pfam" id="PF07686">
    <property type="entry name" value="V-set"/>
    <property type="match status" value="1"/>
</dbReference>
<dbReference type="InterPro" id="IPR007110">
    <property type="entry name" value="Ig-like_dom"/>
</dbReference>
<dbReference type="SMART" id="SM00406">
    <property type="entry name" value="IGv"/>
    <property type="match status" value="1"/>
</dbReference>
<sequence>MIQALHLFTFTSLFIYCAAQITITQPVSQSVSLGDTVRLPCTLNGHSISDRTVRWLQQQSGNKPRFLLSYASDSSKHQGTGVPDRFSGSKDSPQNVGYLTIKGVLLEDDADYHCVIWFGEKFVFGGGTKMIVLGEVKPPTLSLFPPSTEEISTGKATFVCSLAGFSPRTVSVKWLVDGIEKTGETSLLSQQNDNTYIGSSYLTMTASEWQKQANTVCKVTHQGKDFIQTLKRSECMTS</sequence>
<dbReference type="Gene3D" id="2.60.40.10">
    <property type="entry name" value="Immunoglobulins"/>
    <property type="match status" value="2"/>
</dbReference>
<evidence type="ECO:0000313" key="5">
    <source>
        <dbReference type="Ensembl" id="ENSLLEP00000022400.1"/>
    </source>
</evidence>
<keyword evidence="2" id="KW-0393">Immunoglobulin domain</keyword>
<proteinExistence type="predicted"/>
<organism evidence="5 6">
    <name type="scientific">Leptobrachium leishanense</name>
    <name type="common">Leishan spiny toad</name>
    <dbReference type="NCBI Taxonomy" id="445787"/>
    <lineage>
        <taxon>Eukaryota</taxon>
        <taxon>Metazoa</taxon>
        <taxon>Chordata</taxon>
        <taxon>Craniata</taxon>
        <taxon>Vertebrata</taxon>
        <taxon>Euteleostomi</taxon>
        <taxon>Amphibia</taxon>
        <taxon>Batrachia</taxon>
        <taxon>Anura</taxon>
        <taxon>Pelobatoidea</taxon>
        <taxon>Megophryidae</taxon>
        <taxon>Leptobrachium</taxon>
    </lineage>
</organism>
<feature type="chain" id="PRO_5034822692" description="Ig-like domain-containing protein" evidence="3">
    <location>
        <begin position="20"/>
        <end position="238"/>
    </location>
</feature>
<dbReference type="OrthoDB" id="8908372at2759"/>
<dbReference type="PANTHER" id="PTHR23411">
    <property type="entry name" value="TAPASIN"/>
    <property type="match status" value="1"/>
</dbReference>
<dbReference type="Ensembl" id="ENSLLET00000023266.1">
    <property type="protein sequence ID" value="ENSLLEP00000022400.1"/>
    <property type="gene ID" value="ENSLLEG00000014091.1"/>
</dbReference>
<dbReference type="InterPro" id="IPR003597">
    <property type="entry name" value="Ig_C1-set"/>
</dbReference>
<dbReference type="InterPro" id="IPR003599">
    <property type="entry name" value="Ig_sub"/>
</dbReference>